<evidence type="ECO:0000313" key="1">
    <source>
        <dbReference type="EMBL" id="KAJ2990710.1"/>
    </source>
</evidence>
<dbReference type="Proteomes" id="UP001143856">
    <property type="component" value="Unassembled WGS sequence"/>
</dbReference>
<dbReference type="EMBL" id="JAPDGR010000390">
    <property type="protein sequence ID" value="KAJ2990710.1"/>
    <property type="molecule type" value="Genomic_DNA"/>
</dbReference>
<reference evidence="1" key="1">
    <citation type="submission" date="2022-10" db="EMBL/GenBank/DDBJ databases">
        <title>Genome Sequence of Xylaria curta.</title>
        <authorList>
            <person name="Buettner E."/>
        </authorList>
    </citation>
    <scope>NUCLEOTIDE SEQUENCE</scope>
    <source>
        <strain evidence="1">Babe10</strain>
    </source>
</reference>
<organism evidence="1 2">
    <name type="scientific">Xylaria curta</name>
    <dbReference type="NCBI Taxonomy" id="42375"/>
    <lineage>
        <taxon>Eukaryota</taxon>
        <taxon>Fungi</taxon>
        <taxon>Dikarya</taxon>
        <taxon>Ascomycota</taxon>
        <taxon>Pezizomycotina</taxon>
        <taxon>Sordariomycetes</taxon>
        <taxon>Xylariomycetidae</taxon>
        <taxon>Xylariales</taxon>
        <taxon>Xylariaceae</taxon>
        <taxon>Xylaria</taxon>
    </lineage>
</organism>
<protein>
    <submittedName>
        <fullName evidence="1">Uncharacterized protein</fullName>
    </submittedName>
</protein>
<keyword evidence="2" id="KW-1185">Reference proteome</keyword>
<accession>A0ACC1PG65</accession>
<comment type="caution">
    <text evidence="1">The sequence shown here is derived from an EMBL/GenBank/DDBJ whole genome shotgun (WGS) entry which is preliminary data.</text>
</comment>
<proteinExistence type="predicted"/>
<evidence type="ECO:0000313" key="2">
    <source>
        <dbReference type="Proteomes" id="UP001143856"/>
    </source>
</evidence>
<name>A0ACC1PG65_9PEZI</name>
<gene>
    <name evidence="1" type="ORF">NUW58_g2818</name>
</gene>
<sequence length="220" mass="24335">MQPPRQRFSWVGIWTTQRWNVSHWPDSSANGGQCQTPSRFESIPIGHDRYLSRTGEMRSDVFNKRLKVPMSVGRSAVAKGTLAMIAKAKVHFMEGCVLVSVGQPLATSGPRGLVPIVTGVGVEKASYTGRRILWRPSLVTSTLVTSRPWCDQEKQTPRPRATLMPFGTGMVHPTWWLAEATTAEADSPIGQWGHSFVTGQIDAAWLIPKQHGRHGILEDP</sequence>